<feature type="compositionally biased region" description="Low complexity" evidence="1">
    <location>
        <begin position="180"/>
        <end position="211"/>
    </location>
</feature>
<evidence type="ECO:0000313" key="4">
    <source>
        <dbReference type="EMBL" id="GAA4329539.1"/>
    </source>
</evidence>
<feature type="domain" description="T2SS protein K first SAM-like" evidence="3">
    <location>
        <begin position="129"/>
        <end position="266"/>
    </location>
</feature>
<accession>A0ABP8GTP4</accession>
<dbReference type="Pfam" id="PF03934">
    <property type="entry name" value="T2SSK"/>
    <property type="match status" value="1"/>
</dbReference>
<dbReference type="PANTHER" id="PTHR38831:SF1">
    <property type="entry name" value="TYPE II SECRETION SYSTEM PROTEIN K-RELATED"/>
    <property type="match status" value="1"/>
</dbReference>
<gene>
    <name evidence="4" type="primary">gspK</name>
    <name evidence="4" type="ORF">GCM10023165_02560</name>
</gene>
<dbReference type="SUPFAM" id="SSF47781">
    <property type="entry name" value="RuvA domain 2-like"/>
    <property type="match status" value="1"/>
</dbReference>
<sequence>MKQAPRPFRRRHRGAALLTAMLTVTLVATLAAAALWQQWRAVEVEAAERARVQSAWVLVGALDWSRLILREDARAGGTSGPDHLAEPWAIPLEEAKLSSFLAADKNIASDAMEGLPEAFLAGRITDAQSKLNVMNLVSNGAPVPAAVASFTKLFELLGLPVQEVPILVAQLRSAMPVAPAAASSPGTVTGTGTNTNTGTGTGTTPTTTTSGAPGGTSGGSTRTATQQTDGTSAGPLLPLRTYQLVWLGLSPSTVSALEPYVTILPEPRPININTASAEVLAASLPSLDLATAKRLVARRARKYFSSVQEANLELPQGTSQFNESHSVATRYFEVLGRLRLDRTWVEEHSLLQRDGIELRILWRERGAGTTSTPPKS</sequence>
<dbReference type="PIRSF" id="PIRSF002786">
    <property type="entry name" value="XcpX"/>
    <property type="match status" value="1"/>
</dbReference>
<dbReference type="InterPro" id="IPR005628">
    <property type="entry name" value="GspK"/>
</dbReference>
<evidence type="ECO:0000259" key="2">
    <source>
        <dbReference type="Pfam" id="PF03934"/>
    </source>
</evidence>
<name>A0ABP8GTP4_9BURK</name>
<dbReference type="InterPro" id="IPR049179">
    <property type="entry name" value="T2SSK_SAM-like_2nd"/>
</dbReference>
<feature type="region of interest" description="Disordered" evidence="1">
    <location>
        <begin position="180"/>
        <end position="234"/>
    </location>
</feature>
<dbReference type="InterPro" id="IPR049031">
    <property type="entry name" value="T2SSK_SAM-like_1st"/>
</dbReference>
<comment type="caution">
    <text evidence="4">The sequence shown here is derived from an EMBL/GenBank/DDBJ whole genome shotgun (WGS) entry which is preliminary data.</text>
</comment>
<organism evidence="4 5">
    <name type="scientific">Variovorax defluvii</name>
    <dbReference type="NCBI Taxonomy" id="913761"/>
    <lineage>
        <taxon>Bacteria</taxon>
        <taxon>Pseudomonadati</taxon>
        <taxon>Pseudomonadota</taxon>
        <taxon>Betaproteobacteria</taxon>
        <taxon>Burkholderiales</taxon>
        <taxon>Comamonadaceae</taxon>
        <taxon>Variovorax</taxon>
    </lineage>
</organism>
<dbReference type="NCBIfam" id="NF037980">
    <property type="entry name" value="T2SS_GspK"/>
    <property type="match status" value="1"/>
</dbReference>
<keyword evidence="5" id="KW-1185">Reference proteome</keyword>
<reference evidence="5" key="1">
    <citation type="journal article" date="2019" name="Int. J. Syst. Evol. Microbiol.">
        <title>The Global Catalogue of Microorganisms (GCM) 10K type strain sequencing project: providing services to taxonomists for standard genome sequencing and annotation.</title>
        <authorList>
            <consortium name="The Broad Institute Genomics Platform"/>
            <consortium name="The Broad Institute Genome Sequencing Center for Infectious Disease"/>
            <person name="Wu L."/>
            <person name="Ma J."/>
        </authorList>
    </citation>
    <scope>NUCLEOTIDE SEQUENCE [LARGE SCALE GENOMIC DNA]</scope>
    <source>
        <strain evidence="5">JCM 17804</strain>
    </source>
</reference>
<dbReference type="RefSeq" id="WP_345535354.1">
    <property type="nucleotide sequence ID" value="NZ_BAABGJ010000001.1"/>
</dbReference>
<dbReference type="Pfam" id="PF21687">
    <property type="entry name" value="T2SSK_1st"/>
    <property type="match status" value="1"/>
</dbReference>
<feature type="domain" description="T2SS protein K second SAM-like" evidence="2">
    <location>
        <begin position="270"/>
        <end position="319"/>
    </location>
</feature>
<proteinExistence type="predicted"/>
<dbReference type="PANTHER" id="PTHR38831">
    <property type="entry name" value="TYPE II SECRETION SYSTEM PROTEIN K"/>
    <property type="match status" value="1"/>
</dbReference>
<dbReference type="InterPro" id="IPR010994">
    <property type="entry name" value="RuvA_2-like"/>
</dbReference>
<dbReference type="Proteomes" id="UP001500975">
    <property type="component" value="Unassembled WGS sequence"/>
</dbReference>
<evidence type="ECO:0000259" key="3">
    <source>
        <dbReference type="Pfam" id="PF21687"/>
    </source>
</evidence>
<dbReference type="EMBL" id="BAABGJ010000001">
    <property type="protein sequence ID" value="GAA4329539.1"/>
    <property type="molecule type" value="Genomic_DNA"/>
</dbReference>
<protein>
    <submittedName>
        <fullName evidence="4">Type II secretion system minor pseudopilin GspK</fullName>
    </submittedName>
</protein>
<evidence type="ECO:0000313" key="5">
    <source>
        <dbReference type="Proteomes" id="UP001500975"/>
    </source>
</evidence>
<evidence type="ECO:0000256" key="1">
    <source>
        <dbReference type="SAM" id="MobiDB-lite"/>
    </source>
</evidence>